<protein>
    <submittedName>
        <fullName evidence="2">Uncharacterized protein</fullName>
    </submittedName>
</protein>
<evidence type="ECO:0000313" key="2">
    <source>
        <dbReference type="EMBL" id="GBM48806.1"/>
    </source>
</evidence>
<dbReference type="AlphaFoldDB" id="A0A4Y2G7Q6"/>
<sequence length="104" mass="11537">MLIFFLFSIAQSTASPKAAGVVRYNHPDPAYPTGFKALKSRRERKLTSSSRRTLLWCGSLERGVTAQMSSSSSDRVSKFRGPSQNSPRVASKRDVNITKLNETD</sequence>
<accession>A0A4Y2G7Q6</accession>
<dbReference type="Proteomes" id="UP000499080">
    <property type="component" value="Unassembled WGS sequence"/>
</dbReference>
<feature type="compositionally biased region" description="Basic and acidic residues" evidence="1">
    <location>
        <begin position="91"/>
        <end position="104"/>
    </location>
</feature>
<dbReference type="EMBL" id="BGPR01001229">
    <property type="protein sequence ID" value="GBM48806.1"/>
    <property type="molecule type" value="Genomic_DNA"/>
</dbReference>
<feature type="region of interest" description="Disordered" evidence="1">
    <location>
        <begin position="67"/>
        <end position="104"/>
    </location>
</feature>
<reference evidence="2 3" key="1">
    <citation type="journal article" date="2019" name="Sci. Rep.">
        <title>Orb-weaving spider Araneus ventricosus genome elucidates the spidroin gene catalogue.</title>
        <authorList>
            <person name="Kono N."/>
            <person name="Nakamura H."/>
            <person name="Ohtoshi R."/>
            <person name="Moran D.A.P."/>
            <person name="Shinohara A."/>
            <person name="Yoshida Y."/>
            <person name="Fujiwara M."/>
            <person name="Mori M."/>
            <person name="Tomita M."/>
            <person name="Arakawa K."/>
        </authorList>
    </citation>
    <scope>NUCLEOTIDE SEQUENCE [LARGE SCALE GENOMIC DNA]</scope>
</reference>
<name>A0A4Y2G7Q6_ARAVE</name>
<organism evidence="2 3">
    <name type="scientific">Araneus ventricosus</name>
    <name type="common">Orbweaver spider</name>
    <name type="synonym">Epeira ventricosa</name>
    <dbReference type="NCBI Taxonomy" id="182803"/>
    <lineage>
        <taxon>Eukaryota</taxon>
        <taxon>Metazoa</taxon>
        <taxon>Ecdysozoa</taxon>
        <taxon>Arthropoda</taxon>
        <taxon>Chelicerata</taxon>
        <taxon>Arachnida</taxon>
        <taxon>Araneae</taxon>
        <taxon>Araneomorphae</taxon>
        <taxon>Entelegynae</taxon>
        <taxon>Araneoidea</taxon>
        <taxon>Araneidae</taxon>
        <taxon>Araneus</taxon>
    </lineage>
</organism>
<evidence type="ECO:0000256" key="1">
    <source>
        <dbReference type="SAM" id="MobiDB-lite"/>
    </source>
</evidence>
<keyword evidence="3" id="KW-1185">Reference proteome</keyword>
<comment type="caution">
    <text evidence="2">The sequence shown here is derived from an EMBL/GenBank/DDBJ whole genome shotgun (WGS) entry which is preliminary data.</text>
</comment>
<gene>
    <name evidence="2" type="ORF">AVEN_18747_1</name>
</gene>
<proteinExistence type="predicted"/>
<evidence type="ECO:0000313" key="3">
    <source>
        <dbReference type="Proteomes" id="UP000499080"/>
    </source>
</evidence>